<name>A0A7J6FGL8_CANSA</name>
<organism evidence="3 4">
    <name type="scientific">Cannabis sativa</name>
    <name type="common">Hemp</name>
    <name type="synonym">Marijuana</name>
    <dbReference type="NCBI Taxonomy" id="3483"/>
    <lineage>
        <taxon>Eukaryota</taxon>
        <taxon>Viridiplantae</taxon>
        <taxon>Streptophyta</taxon>
        <taxon>Embryophyta</taxon>
        <taxon>Tracheophyta</taxon>
        <taxon>Spermatophyta</taxon>
        <taxon>Magnoliopsida</taxon>
        <taxon>eudicotyledons</taxon>
        <taxon>Gunneridae</taxon>
        <taxon>Pentapetalae</taxon>
        <taxon>rosids</taxon>
        <taxon>fabids</taxon>
        <taxon>Rosales</taxon>
        <taxon>Cannabaceae</taxon>
        <taxon>Cannabis</taxon>
    </lineage>
</organism>
<evidence type="ECO:0000259" key="2">
    <source>
        <dbReference type="Pfam" id="PF13456"/>
    </source>
</evidence>
<sequence length="207" mass="23506">MNRWVFSETRQTDKENGIKRGPKKIPLRTSFRVRLQSFLPARVSFDELWQKRMRLGSKTEGFVTRFLQNYNDAQLTNVIVSNPPIRKIQAETRTQDQATLFPTNSLCLMVDVALNQNMMKTGLGAVIKQGPHCIVAAHSTSKLGASTPLFAEAQALFEGLQFTQKKNFVIRKEGSLKPHRPLSLPSWMVFSIKRSEALVSSELRSDR</sequence>
<dbReference type="Pfam" id="PF13456">
    <property type="entry name" value="RVT_3"/>
    <property type="match status" value="1"/>
</dbReference>
<dbReference type="EMBL" id="JAATIP010000122">
    <property type="protein sequence ID" value="KAF4369805.1"/>
    <property type="molecule type" value="Genomic_DNA"/>
</dbReference>
<evidence type="ECO:0000313" key="3">
    <source>
        <dbReference type="EMBL" id="KAF4369805.1"/>
    </source>
</evidence>
<comment type="caution">
    <text evidence="3">The sequence shown here is derived from an EMBL/GenBank/DDBJ whole genome shotgun (WGS) entry which is preliminary data.</text>
</comment>
<dbReference type="GO" id="GO:0003676">
    <property type="term" value="F:nucleic acid binding"/>
    <property type="evidence" value="ECO:0007669"/>
    <property type="project" value="InterPro"/>
</dbReference>
<dbReference type="GO" id="GO:0004523">
    <property type="term" value="F:RNA-DNA hybrid ribonuclease activity"/>
    <property type="evidence" value="ECO:0007669"/>
    <property type="project" value="InterPro"/>
</dbReference>
<evidence type="ECO:0000256" key="1">
    <source>
        <dbReference type="SAM" id="MobiDB-lite"/>
    </source>
</evidence>
<protein>
    <recommendedName>
        <fullName evidence="2">RNase H type-1 domain-containing protein</fullName>
    </recommendedName>
</protein>
<dbReference type="InterPro" id="IPR002156">
    <property type="entry name" value="RNaseH_domain"/>
</dbReference>
<evidence type="ECO:0000313" key="4">
    <source>
        <dbReference type="Proteomes" id="UP000525078"/>
    </source>
</evidence>
<dbReference type="Proteomes" id="UP000525078">
    <property type="component" value="Unassembled WGS sequence"/>
</dbReference>
<dbReference type="AlphaFoldDB" id="A0A7J6FGL8"/>
<reference evidence="3 4" key="1">
    <citation type="journal article" date="2020" name="bioRxiv">
        <title>Sequence and annotation of 42 cannabis genomes reveals extensive copy number variation in cannabinoid synthesis and pathogen resistance genes.</title>
        <authorList>
            <person name="Mckernan K.J."/>
            <person name="Helbert Y."/>
            <person name="Kane L.T."/>
            <person name="Ebling H."/>
            <person name="Zhang L."/>
            <person name="Liu B."/>
            <person name="Eaton Z."/>
            <person name="Mclaughlin S."/>
            <person name="Kingan S."/>
            <person name="Baybayan P."/>
            <person name="Concepcion G."/>
            <person name="Jordan M."/>
            <person name="Riva A."/>
            <person name="Barbazuk W."/>
            <person name="Harkins T."/>
        </authorList>
    </citation>
    <scope>NUCLEOTIDE SEQUENCE [LARGE SCALE GENOMIC DNA]</scope>
    <source>
        <strain evidence="4">cv. Jamaican Lion 4</strain>
        <tissue evidence="3">Leaf</tissue>
    </source>
</reference>
<feature type="region of interest" description="Disordered" evidence="1">
    <location>
        <begin position="1"/>
        <end position="23"/>
    </location>
</feature>
<proteinExistence type="predicted"/>
<gene>
    <name evidence="3" type="ORF">F8388_019685</name>
</gene>
<accession>A0A7J6FGL8</accession>
<feature type="domain" description="RNase H type-1" evidence="2">
    <location>
        <begin position="110"/>
        <end position="167"/>
    </location>
</feature>